<dbReference type="RefSeq" id="WP_186908127.1">
    <property type="nucleotide sequence ID" value="NZ_JACOPP010000014.1"/>
</dbReference>
<organism evidence="5 6">
    <name type="scientific">Lawsonibacter hominis</name>
    <dbReference type="NCBI Taxonomy" id="2763053"/>
    <lineage>
        <taxon>Bacteria</taxon>
        <taxon>Bacillati</taxon>
        <taxon>Bacillota</taxon>
        <taxon>Clostridia</taxon>
        <taxon>Eubacteriales</taxon>
        <taxon>Oscillospiraceae</taxon>
        <taxon>Lawsonibacter</taxon>
    </lineage>
</organism>
<dbReference type="InterPro" id="IPR001940">
    <property type="entry name" value="Peptidase_S1C"/>
</dbReference>
<evidence type="ECO:0000256" key="3">
    <source>
        <dbReference type="SAM" id="Phobius"/>
    </source>
</evidence>
<reference evidence="5" key="1">
    <citation type="submission" date="2020-08" db="EMBL/GenBank/DDBJ databases">
        <title>Genome public.</title>
        <authorList>
            <person name="Liu C."/>
            <person name="Sun Q."/>
        </authorList>
    </citation>
    <scope>NUCLEOTIDE SEQUENCE</scope>
    <source>
        <strain evidence="5">NSJ-51</strain>
    </source>
</reference>
<dbReference type="SUPFAM" id="SSF50494">
    <property type="entry name" value="Trypsin-like serine proteases"/>
    <property type="match status" value="1"/>
</dbReference>
<accession>A0A8J6J165</accession>
<dbReference type="PROSITE" id="PS50106">
    <property type="entry name" value="PDZ"/>
    <property type="match status" value="1"/>
</dbReference>
<dbReference type="Proteomes" id="UP000661435">
    <property type="component" value="Unassembled WGS sequence"/>
</dbReference>
<dbReference type="Pfam" id="PF13365">
    <property type="entry name" value="Trypsin_2"/>
    <property type="match status" value="1"/>
</dbReference>
<evidence type="ECO:0000259" key="4">
    <source>
        <dbReference type="PROSITE" id="PS50106"/>
    </source>
</evidence>
<feature type="domain" description="PDZ" evidence="4">
    <location>
        <begin position="288"/>
        <end position="378"/>
    </location>
</feature>
<dbReference type="GO" id="GO:0006508">
    <property type="term" value="P:proteolysis"/>
    <property type="evidence" value="ECO:0007669"/>
    <property type="project" value="UniProtKB-KW"/>
</dbReference>
<gene>
    <name evidence="5" type="ORF">H8S57_10960</name>
</gene>
<dbReference type="Gene3D" id="2.30.42.10">
    <property type="match status" value="1"/>
</dbReference>
<dbReference type="PANTHER" id="PTHR43343:SF3">
    <property type="entry name" value="PROTEASE DO-LIKE 8, CHLOROPLASTIC"/>
    <property type="match status" value="1"/>
</dbReference>
<sequence length="395" mass="41987">MRNYYDQTAAWPPRRRGGRTAVVCFLIAIALLVGVAVLLRLLPAAELELPAGQDGDIRQPFAPAASEQPTTVERAPLGDGTTLELFPLPEGEPLRFQEIYQANLSCIVSVRGTKGSSMSLGTGVIMSENGYIITNSHVIEGCSAVDVVLWDERVYPALLVGRDEQTDLAVLKVECTGLSPADFGDSGLLRVGDVALAIGNPLGEDLRGTMTDGIISALNRDVNVDGRTMSLIQTTAALNSGNSGGALINEYGQVIGITNLKMQSYYDTVEGLGFAIPTATVKAVVDTLIETGVVTGRPTIGITAYTLTQAMAEAKGLPQGVCIKSVQAGSDAWRQGLRAGDVIVEANGVSIRTMDELQALKNGMQVGEVLSLRYCRENGWHTADVTLVDQYTLED</sequence>
<protein>
    <submittedName>
        <fullName evidence="5">Trypsin-like peptidase domain-containing protein</fullName>
    </submittedName>
</protein>
<dbReference type="InterPro" id="IPR036034">
    <property type="entry name" value="PDZ_sf"/>
</dbReference>
<dbReference type="InterPro" id="IPR001478">
    <property type="entry name" value="PDZ"/>
</dbReference>
<comment type="caution">
    <text evidence="5">The sequence shown here is derived from an EMBL/GenBank/DDBJ whole genome shotgun (WGS) entry which is preliminary data.</text>
</comment>
<dbReference type="EMBL" id="JACOPP010000014">
    <property type="protein sequence ID" value="MBC5734242.1"/>
    <property type="molecule type" value="Genomic_DNA"/>
</dbReference>
<dbReference type="Pfam" id="PF17820">
    <property type="entry name" value="PDZ_6"/>
    <property type="match status" value="1"/>
</dbReference>
<keyword evidence="2" id="KW-0378">Hydrolase</keyword>
<dbReference type="Gene3D" id="2.40.10.120">
    <property type="match status" value="1"/>
</dbReference>
<dbReference type="InterPro" id="IPR041489">
    <property type="entry name" value="PDZ_6"/>
</dbReference>
<evidence type="ECO:0000313" key="5">
    <source>
        <dbReference type="EMBL" id="MBC5734242.1"/>
    </source>
</evidence>
<dbReference type="InterPro" id="IPR051201">
    <property type="entry name" value="Chloro_Bact_Ser_Proteases"/>
</dbReference>
<proteinExistence type="predicted"/>
<dbReference type="GO" id="GO:0004252">
    <property type="term" value="F:serine-type endopeptidase activity"/>
    <property type="evidence" value="ECO:0007669"/>
    <property type="project" value="InterPro"/>
</dbReference>
<dbReference type="PRINTS" id="PR00834">
    <property type="entry name" value="PROTEASES2C"/>
</dbReference>
<keyword evidence="3" id="KW-1133">Transmembrane helix</keyword>
<evidence type="ECO:0000313" key="6">
    <source>
        <dbReference type="Proteomes" id="UP000661435"/>
    </source>
</evidence>
<dbReference type="SMART" id="SM00228">
    <property type="entry name" value="PDZ"/>
    <property type="match status" value="1"/>
</dbReference>
<keyword evidence="3" id="KW-0472">Membrane</keyword>
<keyword evidence="6" id="KW-1185">Reference proteome</keyword>
<keyword evidence="1" id="KW-0645">Protease</keyword>
<dbReference type="PANTHER" id="PTHR43343">
    <property type="entry name" value="PEPTIDASE S12"/>
    <property type="match status" value="1"/>
</dbReference>
<dbReference type="InterPro" id="IPR009003">
    <property type="entry name" value="Peptidase_S1_PA"/>
</dbReference>
<name>A0A8J6J165_9FIRM</name>
<evidence type="ECO:0000256" key="2">
    <source>
        <dbReference type="ARBA" id="ARBA00022801"/>
    </source>
</evidence>
<dbReference type="AlphaFoldDB" id="A0A8J6J165"/>
<evidence type="ECO:0000256" key="1">
    <source>
        <dbReference type="ARBA" id="ARBA00022670"/>
    </source>
</evidence>
<feature type="transmembrane region" description="Helical" evidence="3">
    <location>
        <begin position="21"/>
        <end position="42"/>
    </location>
</feature>
<dbReference type="SUPFAM" id="SSF50156">
    <property type="entry name" value="PDZ domain-like"/>
    <property type="match status" value="1"/>
</dbReference>
<keyword evidence="3" id="KW-0812">Transmembrane</keyword>